<evidence type="ECO:0000313" key="2">
    <source>
        <dbReference type="WBParaSite" id="MhA1_Contig36.frz3.gene18"/>
    </source>
</evidence>
<accession>A0A1I8BNX9</accession>
<dbReference type="Proteomes" id="UP000095281">
    <property type="component" value="Unplaced"/>
</dbReference>
<dbReference type="AlphaFoldDB" id="A0A1I8BNX9"/>
<reference evidence="2" key="1">
    <citation type="submission" date="2016-11" db="UniProtKB">
        <authorList>
            <consortium name="WormBaseParasite"/>
        </authorList>
    </citation>
    <scope>IDENTIFICATION</scope>
</reference>
<sequence>MDLTLNLIYIKNTNPFDDETIQPDSILTENLLKPFVRKLPIEQEYYEDLFEKLKVFWSDIAGMEHEKTEDVDEENNTNLNVEKKDFEMPLIDFESSSEAGSSNKFMPEVDIGRNLESLIYG</sequence>
<evidence type="ECO:0000313" key="1">
    <source>
        <dbReference type="Proteomes" id="UP000095281"/>
    </source>
</evidence>
<organism evidence="1 2">
    <name type="scientific">Meloidogyne hapla</name>
    <name type="common">Root-knot nematode worm</name>
    <dbReference type="NCBI Taxonomy" id="6305"/>
    <lineage>
        <taxon>Eukaryota</taxon>
        <taxon>Metazoa</taxon>
        <taxon>Ecdysozoa</taxon>
        <taxon>Nematoda</taxon>
        <taxon>Chromadorea</taxon>
        <taxon>Rhabditida</taxon>
        <taxon>Tylenchina</taxon>
        <taxon>Tylenchomorpha</taxon>
        <taxon>Tylenchoidea</taxon>
        <taxon>Meloidogynidae</taxon>
        <taxon>Meloidogyninae</taxon>
        <taxon>Meloidogyne</taxon>
    </lineage>
</organism>
<proteinExistence type="predicted"/>
<dbReference type="WBParaSite" id="MhA1_Contig36.frz3.gene18">
    <property type="protein sequence ID" value="MhA1_Contig36.frz3.gene18"/>
    <property type="gene ID" value="MhA1_Contig36.frz3.gene18"/>
</dbReference>
<protein>
    <submittedName>
        <fullName evidence="2">Uncharacterized protein</fullName>
    </submittedName>
</protein>
<keyword evidence="1" id="KW-1185">Reference proteome</keyword>
<name>A0A1I8BNX9_MELHA</name>